<proteinExistence type="predicted"/>
<evidence type="ECO:0000313" key="2">
    <source>
        <dbReference type="EMBL" id="MBK8892341.1"/>
    </source>
</evidence>
<evidence type="ECO:0000256" key="1">
    <source>
        <dbReference type="SAM" id="MobiDB-lite"/>
    </source>
</evidence>
<name>A0A9D7QJC2_9RHOO</name>
<reference evidence="2" key="1">
    <citation type="submission" date="2020-10" db="EMBL/GenBank/DDBJ databases">
        <title>Connecting structure to function with the recovery of over 1000 high-quality activated sludge metagenome-assembled genomes encoding full-length rRNA genes using long-read sequencing.</title>
        <authorList>
            <person name="Singleton C.M."/>
            <person name="Petriglieri F."/>
            <person name="Kristensen J.M."/>
            <person name="Kirkegaard R.H."/>
            <person name="Michaelsen T.Y."/>
            <person name="Andersen M.H."/>
            <person name="Karst S.M."/>
            <person name="Dueholm M.S."/>
            <person name="Nielsen P.H."/>
            <person name="Albertsen M."/>
        </authorList>
    </citation>
    <scope>NUCLEOTIDE SEQUENCE</scope>
    <source>
        <strain evidence="2">OdNE_18-Q3-R46-58_BAT3C.305</strain>
    </source>
</reference>
<evidence type="ECO:0000313" key="3">
    <source>
        <dbReference type="Proteomes" id="UP000808146"/>
    </source>
</evidence>
<dbReference type="EMBL" id="JADKBR010000027">
    <property type="protein sequence ID" value="MBK8892341.1"/>
    <property type="molecule type" value="Genomic_DNA"/>
</dbReference>
<gene>
    <name evidence="2" type="ORF">IPN75_19240</name>
</gene>
<dbReference type="AlphaFoldDB" id="A0A9D7QJC2"/>
<sequence length="63" mass="6563">MSLALALAVSACGVETASTAATGAVIKKQELEQGKKTMEQMQQKIDQAGLQSQQRAEQAGGDK</sequence>
<feature type="compositionally biased region" description="Polar residues" evidence="1">
    <location>
        <begin position="39"/>
        <end position="56"/>
    </location>
</feature>
<dbReference type="Proteomes" id="UP000808146">
    <property type="component" value="Unassembled WGS sequence"/>
</dbReference>
<accession>A0A9D7QJC2</accession>
<organism evidence="2 3">
    <name type="scientific">Candidatus Dechloromonas phosphorivorans</name>
    <dbReference type="NCBI Taxonomy" id="2899244"/>
    <lineage>
        <taxon>Bacteria</taxon>
        <taxon>Pseudomonadati</taxon>
        <taxon>Pseudomonadota</taxon>
        <taxon>Betaproteobacteria</taxon>
        <taxon>Rhodocyclales</taxon>
        <taxon>Azonexaceae</taxon>
        <taxon>Dechloromonas</taxon>
    </lineage>
</organism>
<comment type="caution">
    <text evidence="2">The sequence shown here is derived from an EMBL/GenBank/DDBJ whole genome shotgun (WGS) entry which is preliminary data.</text>
</comment>
<protein>
    <submittedName>
        <fullName evidence="2">Uncharacterized protein</fullName>
    </submittedName>
</protein>
<feature type="region of interest" description="Disordered" evidence="1">
    <location>
        <begin position="37"/>
        <end position="63"/>
    </location>
</feature>